<dbReference type="AlphaFoldDB" id="A0AAP0KRV8"/>
<comment type="caution">
    <text evidence="2">The sequence shown here is derived from an EMBL/GenBank/DDBJ whole genome shotgun (WGS) entry which is preliminary data.</text>
</comment>
<evidence type="ECO:0000313" key="2">
    <source>
        <dbReference type="EMBL" id="KAK9157100.1"/>
    </source>
</evidence>
<protein>
    <submittedName>
        <fullName evidence="2">Uncharacterized protein</fullName>
    </submittedName>
</protein>
<name>A0AAP0KRV8_9MAGN</name>
<evidence type="ECO:0000313" key="3">
    <source>
        <dbReference type="Proteomes" id="UP001419268"/>
    </source>
</evidence>
<proteinExistence type="predicted"/>
<evidence type="ECO:0000256" key="1">
    <source>
        <dbReference type="SAM" id="Coils"/>
    </source>
</evidence>
<sequence length="67" mass="7759">MKRKDFKESNSAYVKGIETKLKEMQEENRMLIKSLKEQGSRLEKLEDIVMQALAKTPQTSNNEVSEV</sequence>
<organism evidence="2 3">
    <name type="scientific">Stephania cephalantha</name>
    <dbReference type="NCBI Taxonomy" id="152367"/>
    <lineage>
        <taxon>Eukaryota</taxon>
        <taxon>Viridiplantae</taxon>
        <taxon>Streptophyta</taxon>
        <taxon>Embryophyta</taxon>
        <taxon>Tracheophyta</taxon>
        <taxon>Spermatophyta</taxon>
        <taxon>Magnoliopsida</taxon>
        <taxon>Ranunculales</taxon>
        <taxon>Menispermaceae</taxon>
        <taxon>Menispermoideae</taxon>
        <taxon>Cissampelideae</taxon>
        <taxon>Stephania</taxon>
    </lineage>
</organism>
<accession>A0AAP0KRV8</accession>
<feature type="coiled-coil region" evidence="1">
    <location>
        <begin position="14"/>
        <end position="55"/>
    </location>
</feature>
<dbReference type="EMBL" id="JBBNAG010000002">
    <property type="protein sequence ID" value="KAK9157100.1"/>
    <property type="molecule type" value="Genomic_DNA"/>
</dbReference>
<gene>
    <name evidence="2" type="ORF">Scep_003674</name>
</gene>
<reference evidence="2 3" key="1">
    <citation type="submission" date="2024-01" db="EMBL/GenBank/DDBJ databases">
        <title>Genome assemblies of Stephania.</title>
        <authorList>
            <person name="Yang L."/>
        </authorList>
    </citation>
    <scope>NUCLEOTIDE SEQUENCE [LARGE SCALE GENOMIC DNA]</scope>
    <source>
        <strain evidence="2">JXDWG</strain>
        <tissue evidence="2">Leaf</tissue>
    </source>
</reference>
<dbReference type="Proteomes" id="UP001419268">
    <property type="component" value="Unassembled WGS sequence"/>
</dbReference>
<keyword evidence="3" id="KW-1185">Reference proteome</keyword>
<keyword evidence="1" id="KW-0175">Coiled coil</keyword>